<sequence length="377" mass="42998">MKKRILIKTIRNFIVIFTVLLLGSYFIAALRGRNTINMTRPTERVRKTSIHLTTPKVSRIKTQGLARYVGVSSSQIEQVFGEPQGKLDSAINVEWWLYNLDSTNYLKIGIDQYTKKVSAIFVTGSNPEQNGNLKVGMTFKKLLQLTSLSANFGLSYHEQKFQLELSEADMNQRPLVGFKNGTYAITYLNPNSQNVDAIEYLDTDMLLKKNIYQVISQTPLPAQYQGDTNWEQMDIMLPFDLMQMINTKRRLLANQTLPIGDPLVQSAHDVISNLTDNPQRYLNNKDARLLKSIMSGDLGQQGLVSLDSGQLPKKLYDDAGLNEKKYKIYCMFPYYENSVLFERLSLRQNIWNDLITGQTEKIGIAYDRGILVVIINK</sequence>
<dbReference type="RefSeq" id="WP_056960035.1">
    <property type="nucleotide sequence ID" value="NZ_AZFQ01000019.1"/>
</dbReference>
<feature type="transmembrane region" description="Helical" evidence="1">
    <location>
        <begin position="12"/>
        <end position="30"/>
    </location>
</feature>
<keyword evidence="1" id="KW-0472">Membrane</keyword>
<dbReference type="Proteomes" id="UP000051166">
    <property type="component" value="Unassembled WGS sequence"/>
</dbReference>
<dbReference type="OrthoDB" id="9783944at2"/>
<keyword evidence="1" id="KW-1133">Transmembrane helix</keyword>
<protein>
    <recommendedName>
        <fullName evidence="2">CAP-associated domain-containing protein</fullName>
    </recommendedName>
</protein>
<keyword evidence="1" id="KW-0812">Transmembrane</keyword>
<evidence type="ECO:0000256" key="1">
    <source>
        <dbReference type="SAM" id="Phobius"/>
    </source>
</evidence>
<feature type="domain" description="CAP-associated" evidence="2">
    <location>
        <begin position="70"/>
        <end position="212"/>
    </location>
</feature>
<dbReference type="InterPro" id="IPR035940">
    <property type="entry name" value="CAP_sf"/>
</dbReference>
<dbReference type="STRING" id="1423801.FD50_GL002486"/>
<evidence type="ECO:0000259" key="2">
    <source>
        <dbReference type="Pfam" id="PF14504"/>
    </source>
</evidence>
<organism evidence="3 4">
    <name type="scientific">Liquorilactobacillus satsumensis DSM 16230 = JCM 12392</name>
    <dbReference type="NCBI Taxonomy" id="1423801"/>
    <lineage>
        <taxon>Bacteria</taxon>
        <taxon>Bacillati</taxon>
        <taxon>Bacillota</taxon>
        <taxon>Bacilli</taxon>
        <taxon>Lactobacillales</taxon>
        <taxon>Lactobacillaceae</taxon>
        <taxon>Liquorilactobacillus</taxon>
    </lineage>
</organism>
<evidence type="ECO:0000313" key="4">
    <source>
        <dbReference type="Proteomes" id="UP000051166"/>
    </source>
</evidence>
<dbReference type="GeneID" id="98307419"/>
<dbReference type="InterPro" id="IPR029410">
    <property type="entry name" value="CAP_assoc"/>
</dbReference>
<dbReference type="Gene3D" id="3.40.33.10">
    <property type="entry name" value="CAP"/>
    <property type="match status" value="1"/>
</dbReference>
<accession>A0A0R1V2Z0</accession>
<dbReference type="EMBL" id="AZFQ01000019">
    <property type="protein sequence ID" value="KRL99948.1"/>
    <property type="molecule type" value="Genomic_DNA"/>
</dbReference>
<dbReference type="AlphaFoldDB" id="A0A0R1V2Z0"/>
<comment type="caution">
    <text evidence="3">The sequence shown here is derived from an EMBL/GenBank/DDBJ whole genome shotgun (WGS) entry which is preliminary data.</text>
</comment>
<dbReference type="PATRIC" id="fig|1423801.4.peg.2545"/>
<reference evidence="3 4" key="1">
    <citation type="journal article" date="2015" name="Genome Announc.">
        <title>Expanding the biotechnology potential of lactobacilli through comparative genomics of 213 strains and associated genera.</title>
        <authorList>
            <person name="Sun Z."/>
            <person name="Harris H.M."/>
            <person name="McCann A."/>
            <person name="Guo C."/>
            <person name="Argimon S."/>
            <person name="Zhang W."/>
            <person name="Yang X."/>
            <person name="Jeffery I.B."/>
            <person name="Cooney J.C."/>
            <person name="Kagawa T.F."/>
            <person name="Liu W."/>
            <person name="Song Y."/>
            <person name="Salvetti E."/>
            <person name="Wrobel A."/>
            <person name="Rasinkangas P."/>
            <person name="Parkhill J."/>
            <person name="Rea M.C."/>
            <person name="O'Sullivan O."/>
            <person name="Ritari J."/>
            <person name="Douillard F.P."/>
            <person name="Paul Ross R."/>
            <person name="Yang R."/>
            <person name="Briner A.E."/>
            <person name="Felis G.E."/>
            <person name="de Vos W.M."/>
            <person name="Barrangou R."/>
            <person name="Klaenhammer T.R."/>
            <person name="Caufield P.W."/>
            <person name="Cui Y."/>
            <person name="Zhang H."/>
            <person name="O'Toole P.W."/>
        </authorList>
    </citation>
    <scope>NUCLEOTIDE SEQUENCE [LARGE SCALE GENOMIC DNA]</scope>
    <source>
        <strain evidence="3 4">DSM 16230</strain>
    </source>
</reference>
<keyword evidence="4" id="KW-1185">Reference proteome</keyword>
<evidence type="ECO:0000313" key="3">
    <source>
        <dbReference type="EMBL" id="KRL99948.1"/>
    </source>
</evidence>
<name>A0A0R1V2Z0_9LACO</name>
<proteinExistence type="predicted"/>
<dbReference type="Pfam" id="PF14504">
    <property type="entry name" value="CAP_assoc_N"/>
    <property type="match status" value="1"/>
</dbReference>
<gene>
    <name evidence="3" type="ORF">FD50_GL002486</name>
</gene>